<keyword evidence="2" id="KW-0808">Transferase</keyword>
<protein>
    <submittedName>
        <fullName evidence="2">Glutamine amidotransferase</fullName>
    </submittedName>
</protein>
<dbReference type="GO" id="GO:0005829">
    <property type="term" value="C:cytosol"/>
    <property type="evidence" value="ECO:0007669"/>
    <property type="project" value="TreeGrafter"/>
</dbReference>
<accession>H5SJF7</accession>
<dbReference type="InterPro" id="IPR029062">
    <property type="entry name" value="Class_I_gatase-like"/>
</dbReference>
<evidence type="ECO:0000313" key="2">
    <source>
        <dbReference type="EMBL" id="BAL56293.1"/>
    </source>
</evidence>
<dbReference type="PANTHER" id="PTHR42695:SF5">
    <property type="entry name" value="GLUTAMINE AMIDOTRANSFERASE YLR126C-RELATED"/>
    <property type="match status" value="1"/>
</dbReference>
<organism evidence="2">
    <name type="scientific">uncultured delta proteobacterium</name>
    <dbReference type="NCBI Taxonomy" id="34034"/>
    <lineage>
        <taxon>Bacteria</taxon>
        <taxon>Deltaproteobacteria</taxon>
        <taxon>environmental samples</taxon>
    </lineage>
</organism>
<name>H5SJF7_9DELT</name>
<dbReference type="Gene3D" id="3.40.50.880">
    <property type="match status" value="1"/>
</dbReference>
<gene>
    <name evidence="2" type="ORF">HGMM_F36A01C28</name>
</gene>
<dbReference type="PRINTS" id="PR00099">
    <property type="entry name" value="CPSGATASE"/>
</dbReference>
<sequence length="257" mass="28401">MKVLFVRCGDPEPSIEAEHGPFMKWFAEALGPRVQLEPFDPRVEKCDASRLENTDGVILSGSPHSVYEPLPWIASLEDLVREAVCNRQRPVLGVCFGHQLLAQALGGRVIRNPRGREIGTVEITQNADGRTSELLGVLPERFDAQVTHCDTVAEPPPGAKVLAVSQRDDCQAFQYGTGWGVQFHPEITADIMRAYVRSRRERIASEGLDPEAILNDVRETDAGRRLLQRFVELVAARSRSAKGRTVGQEEPLRGAGL</sequence>
<dbReference type="InterPro" id="IPR044992">
    <property type="entry name" value="ChyE-like"/>
</dbReference>
<dbReference type="InterPro" id="IPR017926">
    <property type="entry name" value="GATASE"/>
</dbReference>
<reference evidence="2" key="1">
    <citation type="journal article" date="2005" name="Environ. Microbiol.">
        <title>Genetic and functional properties of uncultivated thermophilic crenarchaeotes from a subsurface gold mine as revealed by analysis of genome fragments.</title>
        <authorList>
            <person name="Nunoura T."/>
            <person name="Hirayama H."/>
            <person name="Takami H."/>
            <person name="Oida H."/>
            <person name="Nishi S."/>
            <person name="Shimamura S."/>
            <person name="Suzuki Y."/>
            <person name="Inagaki F."/>
            <person name="Takai K."/>
            <person name="Nealson K.H."/>
            <person name="Horikoshi K."/>
        </authorList>
    </citation>
    <scope>NUCLEOTIDE SEQUENCE</scope>
</reference>
<dbReference type="PRINTS" id="PR00096">
    <property type="entry name" value="GATASE"/>
</dbReference>
<dbReference type="NCBIfam" id="NF006562">
    <property type="entry name" value="PRK09065.1"/>
    <property type="match status" value="1"/>
</dbReference>
<dbReference type="AlphaFoldDB" id="H5SJF7"/>
<dbReference type="SUPFAM" id="SSF52317">
    <property type="entry name" value="Class I glutamine amidotransferase-like"/>
    <property type="match status" value="1"/>
</dbReference>
<dbReference type="EMBL" id="AP011742">
    <property type="protein sequence ID" value="BAL56293.1"/>
    <property type="molecule type" value="Genomic_DNA"/>
</dbReference>
<evidence type="ECO:0000259" key="1">
    <source>
        <dbReference type="Pfam" id="PF00117"/>
    </source>
</evidence>
<proteinExistence type="predicted"/>
<dbReference type="Pfam" id="PF00117">
    <property type="entry name" value="GATase"/>
    <property type="match status" value="1"/>
</dbReference>
<dbReference type="GO" id="GO:0016740">
    <property type="term" value="F:transferase activity"/>
    <property type="evidence" value="ECO:0007669"/>
    <property type="project" value="UniProtKB-KW"/>
</dbReference>
<dbReference type="CDD" id="cd01741">
    <property type="entry name" value="GATase1_1"/>
    <property type="match status" value="1"/>
</dbReference>
<keyword evidence="2" id="KW-0315">Glutamine amidotransferase</keyword>
<reference evidence="2" key="2">
    <citation type="journal article" date="2012" name="PLoS ONE">
        <title>A Deeply Branching Thermophilic Bacterium with an Ancient Acetyl-CoA Pathway Dominates a Subsurface Ecosystem.</title>
        <authorList>
            <person name="Takami H."/>
            <person name="Noguchi H."/>
            <person name="Takaki Y."/>
            <person name="Uchiyama I."/>
            <person name="Toyoda A."/>
            <person name="Nishi S."/>
            <person name="Chee G.-J."/>
            <person name="Arai W."/>
            <person name="Nunoura T."/>
            <person name="Itoh T."/>
            <person name="Hattori M."/>
            <person name="Takai K."/>
        </authorList>
    </citation>
    <scope>NUCLEOTIDE SEQUENCE</scope>
</reference>
<dbReference type="PANTHER" id="PTHR42695">
    <property type="entry name" value="GLUTAMINE AMIDOTRANSFERASE YLR126C-RELATED"/>
    <property type="match status" value="1"/>
</dbReference>
<feature type="domain" description="Glutamine amidotransferase" evidence="1">
    <location>
        <begin position="30"/>
        <end position="189"/>
    </location>
</feature>
<dbReference type="PROSITE" id="PS51273">
    <property type="entry name" value="GATASE_TYPE_1"/>
    <property type="match status" value="1"/>
</dbReference>